<sequence>MDTPPFGSSSTSSNSGVFIFDPATPSRSSERRPKSTLSGLFHQNSSDRESTRPSSRRSNESSNVSLSPARQNDASQTTTLAQSMFRLDPRSQTSGTSSQNATSWEPSRFEHTDFTFALSPRNVPLPPSVSSRTPSELSRSTAAPRNVALPASVSSRTPSELSRSAAAPFRALNEIHPNSMRQSSSSASARTSSPTSVSGGITISELFNPAPRNAASGSAPSIRSSISHISVVDGIAQMNINGGYNSSSNRTTHPTLPRGSPHGDDFHRPQTDYRYPIEQETLQENQSYFNAEFQTKLRNGTEVAQIIAELLRDHLALFVNARNSSVAVRLRERFPDVEFEVFCVDMGHYQRPFNEKQVKLSGIPTLRRFCHSIPAASLYATGCNFLNISLPSLVNSLEVWYDSGTHARSQLEPLLNRVSIRDLFEKLDSLKQNWTDEQHHLGQASLRTSYRRNREAIQAAANAACEEWDSWHHGSYISWCKHYGTNSTRTQKDRCWNTELISGMTSNTAVAWETLDERANNSFDKWFDVLSSALDGLKENARGLLPRSLLSSFIYWKYDIERIIQEAQLAYMNSLRSLKRDATGGHAISLITKNMTPAYRICARDRGSGVHVRSQCRIHNQVKNTGIFDSIDQEVQRSLEAFAQRTASSLYEQVKGVFEAIDSAIAAVDTADETLIETHPAFF</sequence>
<dbReference type="InParanoid" id="A0A0E1RY83"/>
<dbReference type="Proteomes" id="UP000001261">
    <property type="component" value="Unassembled WGS sequence"/>
</dbReference>
<dbReference type="GeneID" id="4567966"/>
<dbReference type="STRING" id="246410.A0A0E1RY83"/>
<feature type="compositionally biased region" description="Polar residues" evidence="1">
    <location>
        <begin position="242"/>
        <end position="254"/>
    </location>
</feature>
<dbReference type="Pfam" id="PF24564">
    <property type="entry name" value="DUF7605"/>
    <property type="match status" value="1"/>
</dbReference>
<protein>
    <recommendedName>
        <fullName evidence="2">DUF7605 domain-containing protein</fullName>
    </recommendedName>
</protein>
<organism evidence="3 4">
    <name type="scientific">Coccidioides immitis (strain RS)</name>
    <name type="common">Valley fever fungus</name>
    <dbReference type="NCBI Taxonomy" id="246410"/>
    <lineage>
        <taxon>Eukaryota</taxon>
        <taxon>Fungi</taxon>
        <taxon>Dikarya</taxon>
        <taxon>Ascomycota</taxon>
        <taxon>Pezizomycotina</taxon>
        <taxon>Eurotiomycetes</taxon>
        <taxon>Eurotiomycetidae</taxon>
        <taxon>Onygenales</taxon>
        <taxon>Onygenaceae</taxon>
        <taxon>Coccidioides</taxon>
    </lineage>
</organism>
<reference evidence="4" key="1">
    <citation type="journal article" date="2009" name="Genome Res.">
        <title>Comparative genomic analyses of the human fungal pathogens Coccidioides and their relatives.</title>
        <authorList>
            <person name="Sharpton T.J."/>
            <person name="Stajich J.E."/>
            <person name="Rounsley S.D."/>
            <person name="Gardner M.J."/>
            <person name="Wortman J.R."/>
            <person name="Jordar V.S."/>
            <person name="Maiti R."/>
            <person name="Kodira C.D."/>
            <person name="Neafsey D.E."/>
            <person name="Zeng Q."/>
            <person name="Hung C.-Y."/>
            <person name="McMahan C."/>
            <person name="Muszewska A."/>
            <person name="Grynberg M."/>
            <person name="Mandel M.A."/>
            <person name="Kellner E.M."/>
            <person name="Barker B.M."/>
            <person name="Galgiani J.N."/>
            <person name="Orbach M.J."/>
            <person name="Kirkland T.N."/>
            <person name="Cole G.T."/>
            <person name="Henn M.R."/>
            <person name="Birren B.W."/>
            <person name="Taylor J.W."/>
        </authorList>
    </citation>
    <scope>NUCLEOTIDE SEQUENCE [LARGE SCALE GENOMIC DNA]</scope>
    <source>
        <strain evidence="4">RS</strain>
    </source>
</reference>
<evidence type="ECO:0000256" key="1">
    <source>
        <dbReference type="SAM" id="MobiDB-lite"/>
    </source>
</evidence>
<feature type="compositionally biased region" description="Polar residues" evidence="1">
    <location>
        <begin position="128"/>
        <end position="143"/>
    </location>
</feature>
<feature type="compositionally biased region" description="Polar residues" evidence="1">
    <location>
        <begin position="68"/>
        <end position="82"/>
    </location>
</feature>
<accession>A0A0E1RY83</accession>
<dbReference type="InterPro" id="IPR056024">
    <property type="entry name" value="DUF7605"/>
</dbReference>
<feature type="compositionally biased region" description="Polar residues" evidence="1">
    <location>
        <begin position="152"/>
        <end position="162"/>
    </location>
</feature>
<dbReference type="KEGG" id="cim:CIMG_00814"/>
<feature type="region of interest" description="Disordered" evidence="1">
    <location>
        <begin position="242"/>
        <end position="269"/>
    </location>
</feature>
<evidence type="ECO:0000313" key="4">
    <source>
        <dbReference type="Proteomes" id="UP000001261"/>
    </source>
</evidence>
<reference evidence="4" key="2">
    <citation type="journal article" date="2010" name="Genome Res.">
        <title>Population genomic sequencing of Coccidioides fungi reveals recent hybridization and transposon control.</title>
        <authorList>
            <person name="Neafsey D.E."/>
            <person name="Barker B.M."/>
            <person name="Sharpton T.J."/>
            <person name="Stajich J.E."/>
            <person name="Park D.J."/>
            <person name="Whiston E."/>
            <person name="Hung C.-Y."/>
            <person name="McMahan C."/>
            <person name="White J."/>
            <person name="Sykes S."/>
            <person name="Heiman D."/>
            <person name="Young S."/>
            <person name="Zeng Q."/>
            <person name="Abouelleil A."/>
            <person name="Aftuck L."/>
            <person name="Bessette D."/>
            <person name="Brown A."/>
            <person name="FitzGerald M."/>
            <person name="Lui A."/>
            <person name="Macdonald J.P."/>
            <person name="Priest M."/>
            <person name="Orbach M.J."/>
            <person name="Galgiani J.N."/>
            <person name="Kirkland T.N."/>
            <person name="Cole G.T."/>
            <person name="Birren B.W."/>
            <person name="Henn M.R."/>
            <person name="Taylor J.W."/>
            <person name="Rounsley S.D."/>
        </authorList>
    </citation>
    <scope>GENOME REANNOTATION</scope>
    <source>
        <strain evidence="4">RS</strain>
    </source>
</reference>
<dbReference type="AlphaFoldDB" id="A0A0E1RY83"/>
<dbReference type="OrthoDB" id="4172309at2759"/>
<feature type="region of interest" description="Disordered" evidence="1">
    <location>
        <begin position="1"/>
        <end position="106"/>
    </location>
</feature>
<evidence type="ECO:0000259" key="2">
    <source>
        <dbReference type="Pfam" id="PF24564"/>
    </source>
</evidence>
<dbReference type="OMA" id="ERANNSF"/>
<dbReference type="RefSeq" id="XP_001247043.2">
    <property type="nucleotide sequence ID" value="XM_001247042.2"/>
</dbReference>
<feature type="compositionally biased region" description="Low complexity" evidence="1">
    <location>
        <begin position="179"/>
        <end position="198"/>
    </location>
</feature>
<name>A0A0E1RY83_COCIM</name>
<gene>
    <name evidence="3" type="ORF">CIMG_00814</name>
</gene>
<feature type="domain" description="DUF7605" evidence="2">
    <location>
        <begin position="453"/>
        <end position="628"/>
    </location>
</feature>
<dbReference type="EMBL" id="GG704911">
    <property type="protein sequence ID" value="EAS35460.2"/>
    <property type="molecule type" value="Genomic_DNA"/>
</dbReference>
<proteinExistence type="predicted"/>
<feature type="region of interest" description="Disordered" evidence="1">
    <location>
        <begin position="119"/>
        <end position="203"/>
    </location>
</feature>
<evidence type="ECO:0000313" key="3">
    <source>
        <dbReference type="EMBL" id="EAS35460.2"/>
    </source>
</evidence>
<dbReference type="VEuPathDB" id="FungiDB:CIMG_00814"/>
<feature type="compositionally biased region" description="Polar residues" evidence="1">
    <location>
        <begin position="90"/>
        <end position="105"/>
    </location>
</feature>
<keyword evidence="4" id="KW-1185">Reference proteome</keyword>